<dbReference type="InterPro" id="IPR036678">
    <property type="entry name" value="MutS_con_dom_sf"/>
</dbReference>
<dbReference type="Proteomes" id="UP001595607">
    <property type="component" value="Unassembled WGS sequence"/>
</dbReference>
<evidence type="ECO:0000256" key="3">
    <source>
        <dbReference type="ARBA" id="ARBA00022741"/>
    </source>
</evidence>
<keyword evidence="11" id="KW-0175">Coiled coil</keyword>
<dbReference type="NCBIfam" id="NF003810">
    <property type="entry name" value="PRK05399.1"/>
    <property type="match status" value="1"/>
</dbReference>
<dbReference type="Pfam" id="PF05190">
    <property type="entry name" value="MutS_IV"/>
    <property type="match status" value="1"/>
</dbReference>
<evidence type="ECO:0000256" key="10">
    <source>
        <dbReference type="RuleBase" id="RU003756"/>
    </source>
</evidence>
<dbReference type="InterPro" id="IPR045076">
    <property type="entry name" value="MutS"/>
</dbReference>
<dbReference type="SUPFAM" id="SSF48334">
    <property type="entry name" value="DNA repair protein MutS, domain III"/>
    <property type="match status" value="1"/>
</dbReference>
<dbReference type="InterPro" id="IPR007696">
    <property type="entry name" value="DNA_mismatch_repair_MutS_core"/>
</dbReference>
<dbReference type="InterPro" id="IPR007861">
    <property type="entry name" value="DNA_mismatch_repair_MutS_clamp"/>
</dbReference>
<evidence type="ECO:0000256" key="4">
    <source>
        <dbReference type="ARBA" id="ARBA00022763"/>
    </source>
</evidence>
<dbReference type="SUPFAM" id="SSF55271">
    <property type="entry name" value="DNA repair protein MutS, domain I"/>
    <property type="match status" value="1"/>
</dbReference>
<keyword evidence="7 9" id="KW-0234">DNA repair</keyword>
<dbReference type="CDD" id="cd03284">
    <property type="entry name" value="ABC_MutS1"/>
    <property type="match status" value="1"/>
</dbReference>
<feature type="binding site" evidence="9">
    <location>
        <begin position="631"/>
        <end position="638"/>
    </location>
    <ligand>
        <name>ATP</name>
        <dbReference type="ChEBI" id="CHEBI:30616"/>
    </ligand>
</feature>
<evidence type="ECO:0000256" key="5">
    <source>
        <dbReference type="ARBA" id="ARBA00022840"/>
    </source>
</evidence>
<dbReference type="SMART" id="SM00533">
    <property type="entry name" value="MUTSd"/>
    <property type="match status" value="1"/>
</dbReference>
<evidence type="ECO:0000259" key="12">
    <source>
        <dbReference type="PROSITE" id="PS00486"/>
    </source>
</evidence>
<proteinExistence type="inferred from homology"/>
<dbReference type="InterPro" id="IPR005748">
    <property type="entry name" value="DNA_mismatch_repair_MutS"/>
</dbReference>
<dbReference type="InterPro" id="IPR000432">
    <property type="entry name" value="DNA_mismatch_repair_MutS_C"/>
</dbReference>
<evidence type="ECO:0000256" key="6">
    <source>
        <dbReference type="ARBA" id="ARBA00023125"/>
    </source>
</evidence>
<gene>
    <name evidence="9 13" type="primary">mutS</name>
    <name evidence="13" type="ORF">ACFONP_12420</name>
</gene>
<keyword evidence="5 9" id="KW-0067">ATP-binding</keyword>
<keyword evidence="3 9" id="KW-0547">Nucleotide-binding</keyword>
<dbReference type="InterPro" id="IPR016151">
    <property type="entry name" value="DNA_mismatch_repair_MutS_N"/>
</dbReference>
<sequence>MNATAQHPPEIAGKVTPMMAQYLRIKARAGDALLFYRMGDFYELFFSDAEKAAAALNITLTKRGQHQGEDIPMCGVPVHARDQYLAKLVRLGFTVAICEQTEDPAEAKKRGSKAVVERDIVRIVTPGTLTEESLLEPSAPNHLAALVRDGDMVAVAATDLSTGEVIVDGGPAPSAPDLLASLALSELIVADAGDAPPLSHAKITEADPRSFSPSSSHDRICEAYGVSEPEGLGLHGQLEKQALGALLSYLELTQIGSRPALRVPRTGAAAGSMAIDEATRRSLELTESQSGGRRGSLLHAIDRTVSAGGGRLMRSWVAAPLLDAGLIRTRQDGVGFLVSDSFLRDDLRAELKRMPDLARAVSRIALDRGAPSDLGLVARALAAGEALGYRLGAAGPLPEVFGDVQLPSSLSELRNLLDRALAEELPQRKGDGGFIRQGFDADLDRSRELQSGARQLIAGLEARYREDTGIKGLRVKHDKALGYCAEVGKAQAEKLSGHDLFTQRRTLTTAARFTTEELDALNRDIMEAESAVATREAQLFRELTDAISVRREALLDLADRMATIDVLAALAELAEAENYVRPSIEEGIAFTVEGGRHPVVEAALKRDRQSFVPNDCTLADGGAAQLQLVTGPNMAGKSTYLRQNALIAVLAQAGSFVPALRAKIGIVDRLFSRVGASDDLARGRSTFMVEMVETAAILHQATERSLVILDEVGRGTATYDGLSIAWATLEHLHTECRCRGLFATHYHELTRLAEELPRLTSVAMTVREWRGKVVFLHEVRPGAADRSYGVAVARLAGLPEGVVARAQQLLSLLEAQAPVGGLVADLPLFAAAPQADEEATDPLRDTLAALDPDGMSPREAHEALCRLKDMLGS</sequence>
<keyword evidence="4 9" id="KW-0227">DNA damage</keyword>
<dbReference type="Gene3D" id="1.10.1420.10">
    <property type="match status" value="2"/>
</dbReference>
<dbReference type="SMART" id="SM00534">
    <property type="entry name" value="MUTSac"/>
    <property type="match status" value="1"/>
</dbReference>
<dbReference type="PANTHER" id="PTHR11361">
    <property type="entry name" value="DNA MISMATCH REPAIR PROTEIN MUTS FAMILY MEMBER"/>
    <property type="match status" value="1"/>
</dbReference>
<dbReference type="InterPro" id="IPR027417">
    <property type="entry name" value="P-loop_NTPase"/>
</dbReference>
<dbReference type="SUPFAM" id="SSF52540">
    <property type="entry name" value="P-loop containing nucleoside triphosphate hydrolases"/>
    <property type="match status" value="1"/>
</dbReference>
<dbReference type="Pfam" id="PF05188">
    <property type="entry name" value="MutS_II"/>
    <property type="match status" value="1"/>
</dbReference>
<accession>A0ABV7MDI2</accession>
<evidence type="ECO:0000313" key="14">
    <source>
        <dbReference type="Proteomes" id="UP001595607"/>
    </source>
</evidence>
<dbReference type="Pfam" id="PF01624">
    <property type="entry name" value="MutS_I"/>
    <property type="match status" value="1"/>
</dbReference>
<organism evidence="13 14">
    <name type="scientific">Parvularcula lutaonensis</name>
    <dbReference type="NCBI Taxonomy" id="491923"/>
    <lineage>
        <taxon>Bacteria</taxon>
        <taxon>Pseudomonadati</taxon>
        <taxon>Pseudomonadota</taxon>
        <taxon>Alphaproteobacteria</taxon>
        <taxon>Parvularculales</taxon>
        <taxon>Parvularculaceae</taxon>
        <taxon>Parvularcula</taxon>
    </lineage>
</organism>
<reference evidence="14" key="1">
    <citation type="journal article" date="2019" name="Int. J. Syst. Evol. Microbiol.">
        <title>The Global Catalogue of Microorganisms (GCM) 10K type strain sequencing project: providing services to taxonomists for standard genome sequencing and annotation.</title>
        <authorList>
            <consortium name="The Broad Institute Genomics Platform"/>
            <consortium name="The Broad Institute Genome Sequencing Center for Infectious Disease"/>
            <person name="Wu L."/>
            <person name="Ma J."/>
        </authorList>
    </citation>
    <scope>NUCLEOTIDE SEQUENCE [LARGE SCALE GENOMIC DNA]</scope>
    <source>
        <strain evidence="14">KCTC 22245</strain>
    </source>
</reference>
<comment type="similarity">
    <text evidence="1 9 10">Belongs to the DNA mismatch repair MutS family.</text>
</comment>
<dbReference type="PIRSF" id="PIRSF037677">
    <property type="entry name" value="DNA_mis_repair_Msh6"/>
    <property type="match status" value="1"/>
</dbReference>
<evidence type="ECO:0000256" key="1">
    <source>
        <dbReference type="ARBA" id="ARBA00006271"/>
    </source>
</evidence>
<dbReference type="Gene3D" id="3.30.420.110">
    <property type="entry name" value="MutS, connector domain"/>
    <property type="match status" value="1"/>
</dbReference>
<evidence type="ECO:0000256" key="8">
    <source>
        <dbReference type="ARBA" id="ARBA00024647"/>
    </source>
</evidence>
<dbReference type="Gene3D" id="3.40.1170.10">
    <property type="entry name" value="DNA repair protein MutS, domain I"/>
    <property type="match status" value="1"/>
</dbReference>
<keyword evidence="6 9" id="KW-0238">DNA-binding</keyword>
<dbReference type="Gene3D" id="3.40.50.300">
    <property type="entry name" value="P-loop containing nucleotide triphosphate hydrolases"/>
    <property type="match status" value="1"/>
</dbReference>
<feature type="domain" description="DNA mismatch repair proteins mutS family" evidence="12">
    <location>
        <begin position="705"/>
        <end position="721"/>
    </location>
</feature>
<evidence type="ECO:0000256" key="7">
    <source>
        <dbReference type="ARBA" id="ARBA00023204"/>
    </source>
</evidence>
<dbReference type="Pfam" id="PF05192">
    <property type="entry name" value="MutS_III"/>
    <property type="match status" value="1"/>
</dbReference>
<protein>
    <recommendedName>
        <fullName evidence="2 9">DNA mismatch repair protein MutS</fullName>
    </recommendedName>
</protein>
<feature type="coiled-coil region" evidence="11">
    <location>
        <begin position="511"/>
        <end position="538"/>
    </location>
</feature>
<comment type="function">
    <text evidence="8 9">This protein is involved in the repair of mismatches in DNA. It is possible that it carries out the mismatch recognition step. This protein has a weak ATPase activity.</text>
</comment>
<dbReference type="InterPro" id="IPR036187">
    <property type="entry name" value="DNA_mismatch_repair_MutS_sf"/>
</dbReference>
<dbReference type="InterPro" id="IPR007860">
    <property type="entry name" value="DNA_mmatch_repair_MutS_con_dom"/>
</dbReference>
<evidence type="ECO:0000256" key="11">
    <source>
        <dbReference type="SAM" id="Coils"/>
    </source>
</evidence>
<comment type="caution">
    <text evidence="13">The sequence shown here is derived from an EMBL/GenBank/DDBJ whole genome shotgun (WGS) entry which is preliminary data.</text>
</comment>
<evidence type="ECO:0000256" key="2">
    <source>
        <dbReference type="ARBA" id="ARBA00021982"/>
    </source>
</evidence>
<dbReference type="SUPFAM" id="SSF53150">
    <property type="entry name" value="DNA repair protein MutS, domain II"/>
    <property type="match status" value="1"/>
</dbReference>
<dbReference type="Pfam" id="PF00488">
    <property type="entry name" value="MutS_V"/>
    <property type="match status" value="1"/>
</dbReference>
<dbReference type="InterPro" id="IPR007695">
    <property type="entry name" value="DNA_mismatch_repair_MutS-lik_N"/>
</dbReference>
<evidence type="ECO:0000256" key="9">
    <source>
        <dbReference type="HAMAP-Rule" id="MF_00096"/>
    </source>
</evidence>
<name>A0ABV7MDI2_9PROT</name>
<dbReference type="PROSITE" id="PS00486">
    <property type="entry name" value="DNA_MISMATCH_REPAIR_2"/>
    <property type="match status" value="1"/>
</dbReference>
<dbReference type="RefSeq" id="WP_229786202.1">
    <property type="nucleotide sequence ID" value="NZ_BMXU01000002.1"/>
</dbReference>
<evidence type="ECO:0000313" key="13">
    <source>
        <dbReference type="EMBL" id="MFC3303534.1"/>
    </source>
</evidence>
<dbReference type="PANTHER" id="PTHR11361:SF34">
    <property type="entry name" value="DNA MISMATCH REPAIR PROTEIN MSH1, MITOCHONDRIAL"/>
    <property type="match status" value="1"/>
</dbReference>
<dbReference type="Gene3D" id="6.10.140.430">
    <property type="match status" value="1"/>
</dbReference>
<dbReference type="EMBL" id="JBHRVA010000003">
    <property type="protein sequence ID" value="MFC3303534.1"/>
    <property type="molecule type" value="Genomic_DNA"/>
</dbReference>
<dbReference type="NCBIfam" id="TIGR01070">
    <property type="entry name" value="mutS1"/>
    <property type="match status" value="1"/>
</dbReference>
<dbReference type="InterPro" id="IPR017261">
    <property type="entry name" value="DNA_mismatch_repair_MutS/MSH"/>
</dbReference>
<keyword evidence="14" id="KW-1185">Reference proteome</keyword>
<dbReference type="HAMAP" id="MF_00096">
    <property type="entry name" value="MutS"/>
    <property type="match status" value="1"/>
</dbReference>